<dbReference type="EMBL" id="DYUB01000306">
    <property type="protein sequence ID" value="HJG97370.1"/>
    <property type="molecule type" value="Genomic_DNA"/>
</dbReference>
<dbReference type="InterPro" id="IPR000835">
    <property type="entry name" value="HTH_MarR-typ"/>
</dbReference>
<dbReference type="AlphaFoldDB" id="A0A921N2X0"/>
<keyword evidence="1" id="KW-0805">Transcription regulation</keyword>
<evidence type="ECO:0000313" key="6">
    <source>
        <dbReference type="Proteomes" id="UP000776700"/>
    </source>
</evidence>
<reference evidence="5" key="2">
    <citation type="submission" date="2021-09" db="EMBL/GenBank/DDBJ databases">
        <authorList>
            <person name="Gilroy R."/>
        </authorList>
    </citation>
    <scope>NUCLEOTIDE SEQUENCE</scope>
    <source>
        <strain evidence="5">1277</strain>
    </source>
</reference>
<evidence type="ECO:0000313" key="5">
    <source>
        <dbReference type="EMBL" id="HJG97370.1"/>
    </source>
</evidence>
<dbReference type="PANTHER" id="PTHR35790:SF4">
    <property type="entry name" value="HTH-TYPE TRANSCRIPTIONAL REGULATOR PCHR"/>
    <property type="match status" value="1"/>
</dbReference>
<evidence type="ECO:0000256" key="2">
    <source>
        <dbReference type="ARBA" id="ARBA00023125"/>
    </source>
</evidence>
<reference evidence="5" key="1">
    <citation type="journal article" date="2021" name="PeerJ">
        <title>Extensive microbial diversity within the chicken gut microbiome revealed by metagenomics and culture.</title>
        <authorList>
            <person name="Gilroy R."/>
            <person name="Ravi A."/>
            <person name="Getino M."/>
            <person name="Pursley I."/>
            <person name="Horton D.L."/>
            <person name="Alikhan N.F."/>
            <person name="Baker D."/>
            <person name="Gharbi K."/>
            <person name="Hall N."/>
            <person name="Watson M."/>
            <person name="Adriaenssens E.M."/>
            <person name="Foster-Nyarko E."/>
            <person name="Jarju S."/>
            <person name="Secka A."/>
            <person name="Antonio M."/>
            <person name="Oren A."/>
            <person name="Chaudhuri R.R."/>
            <person name="La Ragione R."/>
            <person name="Hildebrand F."/>
            <person name="Pallen M.J."/>
        </authorList>
    </citation>
    <scope>NUCLEOTIDE SEQUENCE</scope>
    <source>
        <strain evidence="5">1277</strain>
    </source>
</reference>
<dbReference type="InterPro" id="IPR036390">
    <property type="entry name" value="WH_DNA-bd_sf"/>
</dbReference>
<evidence type="ECO:0000256" key="1">
    <source>
        <dbReference type="ARBA" id="ARBA00023015"/>
    </source>
</evidence>
<dbReference type="GO" id="GO:0003700">
    <property type="term" value="F:DNA-binding transcription factor activity"/>
    <property type="evidence" value="ECO:0007669"/>
    <property type="project" value="InterPro"/>
</dbReference>
<dbReference type="Pfam" id="PF01047">
    <property type="entry name" value="MarR"/>
    <property type="match status" value="1"/>
</dbReference>
<protein>
    <submittedName>
        <fullName evidence="5">MarR family transcriptional regulator</fullName>
    </submittedName>
</protein>
<dbReference type="SMART" id="SM00347">
    <property type="entry name" value="HTH_MARR"/>
    <property type="match status" value="1"/>
</dbReference>
<evidence type="ECO:0000256" key="3">
    <source>
        <dbReference type="ARBA" id="ARBA00023163"/>
    </source>
</evidence>
<dbReference type="InterPro" id="IPR052067">
    <property type="entry name" value="Metal_resp_HTH_trans_reg"/>
</dbReference>
<keyword evidence="3" id="KW-0804">Transcription</keyword>
<dbReference type="PANTHER" id="PTHR35790">
    <property type="entry name" value="HTH-TYPE TRANSCRIPTIONAL REGULATOR PCHR"/>
    <property type="match status" value="1"/>
</dbReference>
<dbReference type="SUPFAM" id="SSF46785">
    <property type="entry name" value="Winged helix' DNA-binding domain"/>
    <property type="match status" value="1"/>
</dbReference>
<comment type="caution">
    <text evidence="5">The sequence shown here is derived from an EMBL/GenBank/DDBJ whole genome shotgun (WGS) entry which is preliminary data.</text>
</comment>
<accession>A0A921N2X0</accession>
<dbReference type="Gene3D" id="1.10.10.10">
    <property type="entry name" value="Winged helix-like DNA-binding domain superfamily/Winged helix DNA-binding domain"/>
    <property type="match status" value="1"/>
</dbReference>
<dbReference type="GO" id="GO:0003677">
    <property type="term" value="F:DNA binding"/>
    <property type="evidence" value="ECO:0007669"/>
    <property type="project" value="UniProtKB-KW"/>
</dbReference>
<dbReference type="PROSITE" id="PS50995">
    <property type="entry name" value="HTH_MARR_2"/>
    <property type="match status" value="1"/>
</dbReference>
<name>A0A921N2X0_9FIRM</name>
<feature type="domain" description="HTH marR-type" evidence="4">
    <location>
        <begin position="1"/>
        <end position="138"/>
    </location>
</feature>
<keyword evidence="2" id="KW-0238">DNA-binding</keyword>
<gene>
    <name evidence="5" type="ORF">K8V90_09735</name>
</gene>
<proteinExistence type="predicted"/>
<evidence type="ECO:0000259" key="4">
    <source>
        <dbReference type="PROSITE" id="PS50995"/>
    </source>
</evidence>
<organism evidence="5 6">
    <name type="scientific">Romboutsia timonensis</name>
    <dbReference type="NCBI Taxonomy" id="1776391"/>
    <lineage>
        <taxon>Bacteria</taxon>
        <taxon>Bacillati</taxon>
        <taxon>Bacillota</taxon>
        <taxon>Clostridia</taxon>
        <taxon>Peptostreptococcales</taxon>
        <taxon>Peptostreptococcaceae</taxon>
        <taxon>Romboutsia</taxon>
    </lineage>
</organism>
<sequence length="150" mass="17803">MEYILMLFKEYLEKQDILTKLIEENSAYDYGYSEIHTVEAIEDLQEANVTNISKHLNITKGAVSKITKRLISKNLIESYRITDNKQKIFFKLTDKGNAIYEEHKKGHDLWLKRDSEFFKQFSKKEIDIICDFMVKYNDHLDNQINNIEGE</sequence>
<dbReference type="InterPro" id="IPR036388">
    <property type="entry name" value="WH-like_DNA-bd_sf"/>
</dbReference>
<dbReference type="Proteomes" id="UP000776700">
    <property type="component" value="Unassembled WGS sequence"/>
</dbReference>